<dbReference type="EMBL" id="JBGMDY010000005">
    <property type="protein sequence ID" value="KAL2335407.1"/>
    <property type="molecule type" value="Genomic_DNA"/>
</dbReference>
<evidence type="ECO:0000256" key="1">
    <source>
        <dbReference type="ARBA" id="ARBA00004479"/>
    </source>
</evidence>
<organism evidence="13 14">
    <name type="scientific">Flemingia macrophylla</name>
    <dbReference type="NCBI Taxonomy" id="520843"/>
    <lineage>
        <taxon>Eukaryota</taxon>
        <taxon>Viridiplantae</taxon>
        <taxon>Streptophyta</taxon>
        <taxon>Embryophyta</taxon>
        <taxon>Tracheophyta</taxon>
        <taxon>Spermatophyta</taxon>
        <taxon>Magnoliopsida</taxon>
        <taxon>eudicotyledons</taxon>
        <taxon>Gunneridae</taxon>
        <taxon>Pentapetalae</taxon>
        <taxon>rosids</taxon>
        <taxon>fabids</taxon>
        <taxon>Fabales</taxon>
        <taxon>Fabaceae</taxon>
        <taxon>Papilionoideae</taxon>
        <taxon>50 kb inversion clade</taxon>
        <taxon>NPAAA clade</taxon>
        <taxon>indigoferoid/millettioid clade</taxon>
        <taxon>Phaseoleae</taxon>
        <taxon>Flemingia</taxon>
    </lineage>
</organism>
<evidence type="ECO:0000313" key="14">
    <source>
        <dbReference type="Proteomes" id="UP001603857"/>
    </source>
</evidence>
<accession>A0ABD1MI03</accession>
<dbReference type="GO" id="GO:0004674">
    <property type="term" value="F:protein serine/threonine kinase activity"/>
    <property type="evidence" value="ECO:0007669"/>
    <property type="project" value="UniProtKB-KW"/>
</dbReference>
<feature type="chain" id="PRO_5044896122" description="Malectin-like domain-containing protein" evidence="11">
    <location>
        <begin position="23"/>
        <end position="359"/>
    </location>
</feature>
<evidence type="ECO:0000256" key="6">
    <source>
        <dbReference type="ARBA" id="ARBA00022741"/>
    </source>
</evidence>
<comment type="caution">
    <text evidence="13">The sequence shown here is derived from an EMBL/GenBank/DDBJ whole genome shotgun (WGS) entry which is preliminary data.</text>
</comment>
<keyword evidence="3" id="KW-0808">Transferase</keyword>
<feature type="signal peptide" evidence="11">
    <location>
        <begin position="1"/>
        <end position="22"/>
    </location>
</feature>
<reference evidence="13 14" key="1">
    <citation type="submission" date="2024-08" db="EMBL/GenBank/DDBJ databases">
        <title>Insights into the chromosomal genome structure of Flemingia macrophylla.</title>
        <authorList>
            <person name="Ding Y."/>
            <person name="Zhao Y."/>
            <person name="Bi W."/>
            <person name="Wu M."/>
            <person name="Zhao G."/>
            <person name="Gong Y."/>
            <person name="Li W."/>
            <person name="Zhang P."/>
        </authorList>
    </citation>
    <scope>NUCLEOTIDE SEQUENCE [LARGE SCALE GENOMIC DNA]</scope>
    <source>
        <strain evidence="13">DYQJB</strain>
        <tissue evidence="13">Leaf</tissue>
    </source>
</reference>
<evidence type="ECO:0000256" key="5">
    <source>
        <dbReference type="ARBA" id="ARBA00022729"/>
    </source>
</evidence>
<evidence type="ECO:0000256" key="7">
    <source>
        <dbReference type="ARBA" id="ARBA00022840"/>
    </source>
</evidence>
<dbReference type="InterPro" id="IPR045272">
    <property type="entry name" value="ANXUR1/2-like"/>
</dbReference>
<sequence>MRFNGITWALFLIFPLSTQFQAYSTVEKFTISCGTSGISFDGERIWTGDSGTTYLSSYYDTVSAKATTQSPSINQVPYNTARLSRSLIYYSFPVSPGAKFIRLFFYPAFYPSFPPTHASFFVSTDQITLLHSFNAEAENTETIFKEYVVNLYIGDRLNLIFTPISTAIRQNSYAFVNGIEVLSIPYNLYNMSPNPVGIPFVGRPSNFIISYMLETRYRINVGGQEISAPNDSGSFRKWAGDDEDYLIKQNSQNNDLLAEMNSKTDITVDPDYMAPKEVYKTACTKATLNNLTWEFSVDPSLPLPYLVRLHFCELDPNVNNIGDRVFSIYIANQLAEEQADVMRWSQKQKGLAVQRDYGV</sequence>
<dbReference type="Proteomes" id="UP001603857">
    <property type="component" value="Unassembled WGS sequence"/>
</dbReference>
<dbReference type="AlphaFoldDB" id="A0ABD1MI03"/>
<evidence type="ECO:0000256" key="3">
    <source>
        <dbReference type="ARBA" id="ARBA00022679"/>
    </source>
</evidence>
<evidence type="ECO:0000256" key="9">
    <source>
        <dbReference type="ARBA" id="ARBA00023136"/>
    </source>
</evidence>
<keyword evidence="6" id="KW-0547">Nucleotide-binding</keyword>
<dbReference type="Pfam" id="PF12819">
    <property type="entry name" value="Malectin_like"/>
    <property type="match status" value="1"/>
</dbReference>
<dbReference type="GO" id="GO:0016020">
    <property type="term" value="C:membrane"/>
    <property type="evidence" value="ECO:0007669"/>
    <property type="project" value="UniProtKB-SubCell"/>
</dbReference>
<proteinExistence type="predicted"/>
<evidence type="ECO:0000313" key="13">
    <source>
        <dbReference type="EMBL" id="KAL2335407.1"/>
    </source>
</evidence>
<keyword evidence="7" id="KW-0067">ATP-binding</keyword>
<dbReference type="Gene3D" id="2.60.120.430">
    <property type="entry name" value="Galactose-binding lectin"/>
    <property type="match status" value="2"/>
</dbReference>
<protein>
    <recommendedName>
        <fullName evidence="12">Malectin-like domain-containing protein</fullName>
    </recommendedName>
</protein>
<feature type="domain" description="Malectin-like" evidence="12">
    <location>
        <begin position="31"/>
        <end position="338"/>
    </location>
</feature>
<dbReference type="PANTHER" id="PTHR34590:SF15">
    <property type="entry name" value="PROTEIN KINASE DOMAIN-CONTAINING PROTEIN"/>
    <property type="match status" value="1"/>
</dbReference>
<evidence type="ECO:0000256" key="2">
    <source>
        <dbReference type="ARBA" id="ARBA00022527"/>
    </source>
</evidence>
<dbReference type="GO" id="GO:0005524">
    <property type="term" value="F:ATP binding"/>
    <property type="evidence" value="ECO:0007669"/>
    <property type="project" value="UniProtKB-KW"/>
</dbReference>
<keyword evidence="14" id="KW-1185">Reference proteome</keyword>
<keyword evidence="2" id="KW-0723">Serine/threonine-protein kinase</keyword>
<comment type="subcellular location">
    <subcellularLocation>
        <location evidence="1">Membrane</location>
        <topology evidence="1">Single-pass type I membrane protein</topology>
    </subcellularLocation>
</comment>
<dbReference type="FunFam" id="2.60.120.430:FF:000003">
    <property type="entry name" value="FERONIA receptor-like kinase"/>
    <property type="match status" value="1"/>
</dbReference>
<name>A0ABD1MI03_9FABA</name>
<dbReference type="InterPro" id="IPR024788">
    <property type="entry name" value="Malectin-like_Carb-bd_dom"/>
</dbReference>
<evidence type="ECO:0000256" key="8">
    <source>
        <dbReference type="ARBA" id="ARBA00022989"/>
    </source>
</evidence>
<keyword evidence="5 11" id="KW-0732">Signal</keyword>
<evidence type="ECO:0000259" key="12">
    <source>
        <dbReference type="Pfam" id="PF12819"/>
    </source>
</evidence>
<evidence type="ECO:0000256" key="10">
    <source>
        <dbReference type="ARBA" id="ARBA00023180"/>
    </source>
</evidence>
<evidence type="ECO:0000256" key="4">
    <source>
        <dbReference type="ARBA" id="ARBA00022692"/>
    </source>
</evidence>
<dbReference type="PANTHER" id="PTHR34590">
    <property type="entry name" value="OS03G0124300 PROTEIN-RELATED"/>
    <property type="match status" value="1"/>
</dbReference>
<keyword evidence="10" id="KW-0325">Glycoprotein</keyword>
<evidence type="ECO:0000256" key="11">
    <source>
        <dbReference type="SAM" id="SignalP"/>
    </source>
</evidence>
<keyword evidence="9" id="KW-0472">Membrane</keyword>
<keyword evidence="4" id="KW-0812">Transmembrane</keyword>
<keyword evidence="8" id="KW-1133">Transmembrane helix</keyword>
<gene>
    <name evidence="13" type="ORF">Fmac_016620</name>
</gene>
<keyword evidence="2" id="KW-0418">Kinase</keyword>